<dbReference type="Proteomes" id="UP000460949">
    <property type="component" value="Unassembled WGS sequence"/>
</dbReference>
<accession>A0A845DLQ2</accession>
<keyword evidence="1" id="KW-0812">Transmembrane</keyword>
<organism evidence="2 3">
    <name type="scientific">Halobacillus litoralis</name>
    <dbReference type="NCBI Taxonomy" id="45668"/>
    <lineage>
        <taxon>Bacteria</taxon>
        <taxon>Bacillati</taxon>
        <taxon>Bacillota</taxon>
        <taxon>Bacilli</taxon>
        <taxon>Bacillales</taxon>
        <taxon>Bacillaceae</taxon>
        <taxon>Halobacillus</taxon>
    </lineage>
</organism>
<sequence length="61" mass="7125">MNQTLMSSVLFLISASIWAILAIFYDDYRWLNLFLFILFLVMGLAKRKSYLEGKDVEEDGD</sequence>
<comment type="caution">
    <text evidence="2">The sequence shown here is derived from an EMBL/GenBank/DDBJ whole genome shotgun (WGS) entry which is preliminary data.</text>
</comment>
<reference evidence="2 3" key="1">
    <citation type="submission" date="2019-11" db="EMBL/GenBank/DDBJ databases">
        <title>Genome sequences of 17 halophilic strains isolated from different environments.</title>
        <authorList>
            <person name="Furrow R.E."/>
        </authorList>
    </citation>
    <scope>NUCLEOTIDE SEQUENCE [LARGE SCALE GENOMIC DNA]</scope>
    <source>
        <strain evidence="2 3">22511_23_Filter</strain>
    </source>
</reference>
<protein>
    <submittedName>
        <fullName evidence="2">Uncharacterized protein</fullName>
    </submittedName>
</protein>
<evidence type="ECO:0000313" key="2">
    <source>
        <dbReference type="EMBL" id="MYL18283.1"/>
    </source>
</evidence>
<name>A0A845DLQ2_9BACI</name>
<keyword evidence="1" id="KW-0472">Membrane</keyword>
<evidence type="ECO:0000313" key="3">
    <source>
        <dbReference type="Proteomes" id="UP000460949"/>
    </source>
</evidence>
<evidence type="ECO:0000256" key="1">
    <source>
        <dbReference type="SAM" id="Phobius"/>
    </source>
</evidence>
<proteinExistence type="predicted"/>
<dbReference type="EMBL" id="WMET01000001">
    <property type="protein sequence ID" value="MYL18283.1"/>
    <property type="molecule type" value="Genomic_DNA"/>
</dbReference>
<dbReference type="RefSeq" id="WP_160834766.1">
    <property type="nucleotide sequence ID" value="NZ_JAIVAK010000004.1"/>
</dbReference>
<gene>
    <name evidence="2" type="ORF">GLW04_00185</name>
</gene>
<keyword evidence="1" id="KW-1133">Transmembrane helix</keyword>
<feature type="transmembrane region" description="Helical" evidence="1">
    <location>
        <begin position="29"/>
        <end position="45"/>
    </location>
</feature>
<dbReference type="AlphaFoldDB" id="A0A845DLQ2"/>